<dbReference type="EMBL" id="CM051407">
    <property type="protein sequence ID" value="KAJ4701078.1"/>
    <property type="molecule type" value="Genomic_DNA"/>
</dbReference>
<proteinExistence type="predicted"/>
<sequence length="121" mass="14189">MHLWPQLQSQILVEYYILLGLWEIKQKTLSDMATDHGCYIQQSQSLNIHTEKPDPRKLTSLHSTLGLRIHNSAHGFKSFLARTNLASTLLLVNYFVCFTIFSYLYFQYAFFIRVLKQECNV</sequence>
<reference evidence="1 2" key="1">
    <citation type="journal article" date="2023" name="Science">
        <title>Complex scaffold remodeling in plant triterpene biosynthesis.</title>
        <authorList>
            <person name="De La Pena R."/>
            <person name="Hodgson H."/>
            <person name="Liu J.C."/>
            <person name="Stephenson M.J."/>
            <person name="Martin A.C."/>
            <person name="Owen C."/>
            <person name="Harkess A."/>
            <person name="Leebens-Mack J."/>
            <person name="Jimenez L.E."/>
            <person name="Osbourn A."/>
            <person name="Sattely E.S."/>
        </authorList>
    </citation>
    <scope>NUCLEOTIDE SEQUENCE [LARGE SCALE GENOMIC DNA]</scope>
    <source>
        <strain evidence="2">cv. JPN11</strain>
        <tissue evidence="1">Leaf</tissue>
    </source>
</reference>
<dbReference type="Proteomes" id="UP001164539">
    <property type="component" value="Chromosome 14"/>
</dbReference>
<accession>A0ACC1WS06</accession>
<name>A0ACC1WS06_MELAZ</name>
<evidence type="ECO:0000313" key="1">
    <source>
        <dbReference type="EMBL" id="KAJ4701078.1"/>
    </source>
</evidence>
<protein>
    <submittedName>
        <fullName evidence="1">Ribonucleoside-diphosphate reductase</fullName>
    </submittedName>
</protein>
<comment type="caution">
    <text evidence="1">The sequence shown here is derived from an EMBL/GenBank/DDBJ whole genome shotgun (WGS) entry which is preliminary data.</text>
</comment>
<gene>
    <name evidence="1" type="ORF">OWV82_024373</name>
</gene>
<organism evidence="1 2">
    <name type="scientific">Melia azedarach</name>
    <name type="common">Chinaberry tree</name>
    <dbReference type="NCBI Taxonomy" id="155640"/>
    <lineage>
        <taxon>Eukaryota</taxon>
        <taxon>Viridiplantae</taxon>
        <taxon>Streptophyta</taxon>
        <taxon>Embryophyta</taxon>
        <taxon>Tracheophyta</taxon>
        <taxon>Spermatophyta</taxon>
        <taxon>Magnoliopsida</taxon>
        <taxon>eudicotyledons</taxon>
        <taxon>Gunneridae</taxon>
        <taxon>Pentapetalae</taxon>
        <taxon>rosids</taxon>
        <taxon>malvids</taxon>
        <taxon>Sapindales</taxon>
        <taxon>Meliaceae</taxon>
        <taxon>Melia</taxon>
    </lineage>
</organism>
<keyword evidence="2" id="KW-1185">Reference proteome</keyword>
<evidence type="ECO:0000313" key="2">
    <source>
        <dbReference type="Proteomes" id="UP001164539"/>
    </source>
</evidence>